<dbReference type="InterPro" id="IPR005151">
    <property type="entry name" value="Tail-specific_protease"/>
</dbReference>
<evidence type="ECO:0000313" key="2">
    <source>
        <dbReference type="EMBL" id="RJF36994.1"/>
    </source>
</evidence>
<comment type="caution">
    <text evidence="2">The sequence shown here is derived from an EMBL/GenBank/DDBJ whole genome shotgun (WGS) entry which is preliminary data.</text>
</comment>
<dbReference type="PANTHER" id="PTHR32060:SF30">
    <property type="entry name" value="CARBOXY-TERMINAL PROCESSING PROTEASE CTPA"/>
    <property type="match status" value="1"/>
</dbReference>
<evidence type="ECO:0000259" key="1">
    <source>
        <dbReference type="SMART" id="SM00245"/>
    </source>
</evidence>
<name>A0A3A3ERP9_9GAMM</name>
<dbReference type="GO" id="GO:0030288">
    <property type="term" value="C:outer membrane-bounded periplasmic space"/>
    <property type="evidence" value="ECO:0007669"/>
    <property type="project" value="TreeGrafter"/>
</dbReference>
<dbReference type="GO" id="GO:0006508">
    <property type="term" value="P:proteolysis"/>
    <property type="evidence" value="ECO:0007669"/>
    <property type="project" value="InterPro"/>
</dbReference>
<sequence length="299" mass="33527">MKKSYFFTLMLFTQISYFVKAEPNYDEVKGLINKHFIRNSDYSDKSAYLGYKTPNVATLLNSLNEPHTYLKDKDSNIIFFSAKIRCVNNSKIKLDFQKDKLAYLKVSSIGITTTEEKSQYVRNSINKIRSQDNENSRYWIIDLRKNSGGNMWPMLQALSPFFDATQTLGEFHLSSGSITKFGFKDGIAHESSLQKINFQPDTYHLKHQPIGIYVLIDSSVASSAEALAIGLSSLKNVTLVGEKTCGLATVNTPFELSDGSILVLTTGEMANIHGQTFKNGITPSMSSLEFSTLIKDFVE</sequence>
<dbReference type="GO" id="GO:0007165">
    <property type="term" value="P:signal transduction"/>
    <property type="evidence" value="ECO:0007669"/>
    <property type="project" value="TreeGrafter"/>
</dbReference>
<proteinExistence type="predicted"/>
<dbReference type="Pfam" id="PF03572">
    <property type="entry name" value="Peptidase_S41"/>
    <property type="match status" value="1"/>
</dbReference>
<organism evidence="2 3">
    <name type="scientific">Pseudoalteromonas gelatinilytica</name>
    <dbReference type="NCBI Taxonomy" id="1703256"/>
    <lineage>
        <taxon>Bacteria</taxon>
        <taxon>Pseudomonadati</taxon>
        <taxon>Pseudomonadota</taxon>
        <taxon>Gammaproteobacteria</taxon>
        <taxon>Alteromonadales</taxon>
        <taxon>Pseudoalteromonadaceae</taxon>
        <taxon>Pseudoalteromonas</taxon>
    </lineage>
</organism>
<dbReference type="RefSeq" id="WP_119851912.1">
    <property type="nucleotide sequence ID" value="NZ_QYSE01000001.1"/>
</dbReference>
<dbReference type="AlphaFoldDB" id="A0A3A3ERP9"/>
<dbReference type="PANTHER" id="PTHR32060">
    <property type="entry name" value="TAIL-SPECIFIC PROTEASE"/>
    <property type="match status" value="1"/>
</dbReference>
<reference evidence="2 3" key="1">
    <citation type="submission" date="2018-09" db="EMBL/GenBank/DDBJ databases">
        <title>Identification of marine bacteria producing industrial enzymes.</title>
        <authorList>
            <person name="Cheng T.H."/>
            <person name="Saidin J."/>
            <person name="Muhd D.D."/>
            <person name="Isa M.N.M."/>
            <person name="Bakar M.F.A."/>
            <person name="Ismail N."/>
        </authorList>
    </citation>
    <scope>NUCLEOTIDE SEQUENCE [LARGE SCALE GENOMIC DNA]</scope>
    <source>
        <strain evidence="2 3">MNAD 1.6</strain>
    </source>
</reference>
<dbReference type="Proteomes" id="UP000265938">
    <property type="component" value="Unassembled WGS sequence"/>
</dbReference>
<feature type="domain" description="Tail specific protease" evidence="1">
    <location>
        <begin position="70"/>
        <end position="288"/>
    </location>
</feature>
<dbReference type="SUPFAM" id="SSF52096">
    <property type="entry name" value="ClpP/crotonase"/>
    <property type="match status" value="1"/>
</dbReference>
<gene>
    <name evidence="2" type="ORF">D4741_02600</name>
</gene>
<evidence type="ECO:0000313" key="3">
    <source>
        <dbReference type="Proteomes" id="UP000265938"/>
    </source>
</evidence>
<dbReference type="SMART" id="SM00245">
    <property type="entry name" value="TSPc"/>
    <property type="match status" value="1"/>
</dbReference>
<dbReference type="Gene3D" id="3.90.226.10">
    <property type="entry name" value="2-enoyl-CoA Hydratase, Chain A, domain 1"/>
    <property type="match status" value="1"/>
</dbReference>
<protein>
    <recommendedName>
        <fullName evidence="1">Tail specific protease domain-containing protein</fullName>
    </recommendedName>
</protein>
<dbReference type="EMBL" id="QYSE01000001">
    <property type="protein sequence ID" value="RJF36994.1"/>
    <property type="molecule type" value="Genomic_DNA"/>
</dbReference>
<dbReference type="GO" id="GO:0004175">
    <property type="term" value="F:endopeptidase activity"/>
    <property type="evidence" value="ECO:0007669"/>
    <property type="project" value="TreeGrafter"/>
</dbReference>
<dbReference type="GO" id="GO:0008236">
    <property type="term" value="F:serine-type peptidase activity"/>
    <property type="evidence" value="ECO:0007669"/>
    <property type="project" value="InterPro"/>
</dbReference>
<dbReference type="CDD" id="cd06567">
    <property type="entry name" value="Peptidase_S41"/>
    <property type="match status" value="1"/>
</dbReference>
<dbReference type="InterPro" id="IPR029045">
    <property type="entry name" value="ClpP/crotonase-like_dom_sf"/>
</dbReference>
<accession>A0A3A3ERP9</accession>